<dbReference type="GO" id="GO:0004553">
    <property type="term" value="F:hydrolase activity, hydrolyzing O-glycosyl compounds"/>
    <property type="evidence" value="ECO:0007669"/>
    <property type="project" value="InterPro"/>
</dbReference>
<evidence type="ECO:0000313" key="3">
    <source>
        <dbReference type="EMBL" id="TCL42596.1"/>
    </source>
</evidence>
<dbReference type="InterPro" id="IPR011098">
    <property type="entry name" value="G5_dom"/>
</dbReference>
<keyword evidence="1" id="KW-0732">Signal</keyword>
<dbReference type="AlphaFoldDB" id="A0A9X8UI64"/>
<dbReference type="Pfam" id="PF06725">
    <property type="entry name" value="3D"/>
    <property type="match status" value="1"/>
</dbReference>
<accession>A0A9X8UI64</accession>
<dbReference type="Proteomes" id="UP000294682">
    <property type="component" value="Unassembled WGS sequence"/>
</dbReference>
<reference evidence="3 4" key="1">
    <citation type="submission" date="2019-03" db="EMBL/GenBank/DDBJ databases">
        <title>Genomic Encyclopedia of Type Strains, Phase IV (KMG-IV): sequencing the most valuable type-strain genomes for metagenomic binning, comparative biology and taxonomic classification.</title>
        <authorList>
            <person name="Goeker M."/>
        </authorList>
    </citation>
    <scope>NUCLEOTIDE SEQUENCE [LARGE SCALE GENOMIC DNA]</scope>
    <source>
        <strain evidence="3 4">DSM 100433</strain>
    </source>
</reference>
<dbReference type="InterPro" id="IPR007137">
    <property type="entry name" value="DUF348"/>
</dbReference>
<dbReference type="PANTHER" id="PTHR39160:SF4">
    <property type="entry name" value="RESUSCITATION-PROMOTING FACTOR RPFB"/>
    <property type="match status" value="1"/>
</dbReference>
<proteinExistence type="predicted"/>
<evidence type="ECO:0000313" key="4">
    <source>
        <dbReference type="Proteomes" id="UP000294682"/>
    </source>
</evidence>
<protein>
    <submittedName>
        <fullName evidence="3">3D domain-containing protein</fullName>
    </submittedName>
</protein>
<evidence type="ECO:0000256" key="1">
    <source>
        <dbReference type="ARBA" id="ARBA00022729"/>
    </source>
</evidence>
<dbReference type="SMART" id="SM01208">
    <property type="entry name" value="G5"/>
    <property type="match status" value="1"/>
</dbReference>
<dbReference type="Pfam" id="PF03990">
    <property type="entry name" value="DUF348"/>
    <property type="match status" value="2"/>
</dbReference>
<dbReference type="GO" id="GO:0019867">
    <property type="term" value="C:outer membrane"/>
    <property type="evidence" value="ECO:0007669"/>
    <property type="project" value="InterPro"/>
</dbReference>
<dbReference type="InterPro" id="IPR051933">
    <property type="entry name" value="Resuscitation_pf_RpfB"/>
</dbReference>
<comment type="caution">
    <text evidence="3">The sequence shown here is derived from an EMBL/GenBank/DDBJ whole genome shotgun (WGS) entry which is preliminary data.</text>
</comment>
<feature type="domain" description="G5" evidence="2">
    <location>
        <begin position="149"/>
        <end position="229"/>
    </location>
</feature>
<dbReference type="InterPro" id="IPR010611">
    <property type="entry name" value="3D_dom"/>
</dbReference>
<keyword evidence="4" id="KW-1185">Reference proteome</keyword>
<dbReference type="Gene3D" id="2.20.230.10">
    <property type="entry name" value="Resuscitation-promoting factor rpfb"/>
    <property type="match status" value="1"/>
</dbReference>
<dbReference type="PANTHER" id="PTHR39160">
    <property type="entry name" value="CELL WALL-BINDING PROTEIN YOCH"/>
    <property type="match status" value="1"/>
</dbReference>
<dbReference type="EMBL" id="SLUK01000009">
    <property type="protein sequence ID" value="TCL42596.1"/>
    <property type="molecule type" value="Genomic_DNA"/>
</dbReference>
<evidence type="ECO:0000259" key="2">
    <source>
        <dbReference type="PROSITE" id="PS51109"/>
    </source>
</evidence>
<dbReference type="InterPro" id="IPR059180">
    <property type="entry name" value="3D_YorM"/>
</dbReference>
<name>A0A9X8UI64_9FIRM</name>
<dbReference type="GO" id="GO:0009254">
    <property type="term" value="P:peptidoglycan turnover"/>
    <property type="evidence" value="ECO:0007669"/>
    <property type="project" value="InterPro"/>
</dbReference>
<dbReference type="PROSITE" id="PS51109">
    <property type="entry name" value="G5"/>
    <property type="match status" value="1"/>
</dbReference>
<sequence length="347" mass="37414">MVSILRKALSACKALRSRAFAVGALAVVMAFTIYEISDLTHAVYIRDGESVTLAYTMSDDVEDLLQKEGIEVSGSDVVEFSGFTSSTAEVEIKRAFPVKLTADGETRTLQVADKTVADLLQSEGITLDGSDKVNLPMKRALCEDDHVVVQRVDFTTRVEEREIPFETVATKTSLLRPGQTKVLTPGQDGKEVTTYSQKLCDGQLQSEEEVSTRVVAEPVAQEVLVGAAAAVSPLDFGYEMDESGAPVGYTRLLTEQKATGYSARPGTKTASGRYAVAGHVAVNTEVIPYGTKLYIASPDNSFVYGYAIAADTGTGLIDGSIDLDLFYDSYTESCLNGVRYVNVYVLD</sequence>
<gene>
    <name evidence="3" type="ORF">EDD78_10961</name>
</gene>
<dbReference type="Pfam" id="PF07501">
    <property type="entry name" value="G5"/>
    <property type="match status" value="1"/>
</dbReference>
<organism evidence="3 4">
    <name type="scientific">Harryflintia acetispora</name>
    <dbReference type="NCBI Taxonomy" id="1849041"/>
    <lineage>
        <taxon>Bacteria</taxon>
        <taxon>Bacillati</taxon>
        <taxon>Bacillota</taxon>
        <taxon>Clostridia</taxon>
        <taxon>Eubacteriales</taxon>
        <taxon>Oscillospiraceae</taxon>
        <taxon>Harryflintia</taxon>
    </lineage>
</organism>
<dbReference type="CDD" id="cd14667">
    <property type="entry name" value="3D_containing_proteins"/>
    <property type="match status" value="1"/>
</dbReference>